<dbReference type="EMBL" id="QTSX02005328">
    <property type="protein sequence ID" value="KAJ9059908.1"/>
    <property type="molecule type" value="Genomic_DNA"/>
</dbReference>
<name>A0ACC2SC93_9FUNG</name>
<proteinExistence type="predicted"/>
<accession>A0ACC2SC93</accession>
<gene>
    <name evidence="1" type="ORF">DSO57_1036617</name>
</gene>
<dbReference type="Proteomes" id="UP001165960">
    <property type="component" value="Unassembled WGS sequence"/>
</dbReference>
<protein>
    <submittedName>
        <fullName evidence="1">Uncharacterized protein</fullName>
    </submittedName>
</protein>
<evidence type="ECO:0000313" key="2">
    <source>
        <dbReference type="Proteomes" id="UP001165960"/>
    </source>
</evidence>
<comment type="caution">
    <text evidence="1">The sequence shown here is derived from an EMBL/GenBank/DDBJ whole genome shotgun (WGS) entry which is preliminary data.</text>
</comment>
<evidence type="ECO:0000313" key="1">
    <source>
        <dbReference type="EMBL" id="KAJ9059908.1"/>
    </source>
</evidence>
<keyword evidence="2" id="KW-1185">Reference proteome</keyword>
<organism evidence="1 2">
    <name type="scientific">Entomophthora muscae</name>
    <dbReference type="NCBI Taxonomy" id="34485"/>
    <lineage>
        <taxon>Eukaryota</taxon>
        <taxon>Fungi</taxon>
        <taxon>Fungi incertae sedis</taxon>
        <taxon>Zoopagomycota</taxon>
        <taxon>Entomophthoromycotina</taxon>
        <taxon>Entomophthoromycetes</taxon>
        <taxon>Entomophthorales</taxon>
        <taxon>Entomophthoraceae</taxon>
        <taxon>Entomophthora</taxon>
    </lineage>
</organism>
<feature type="non-terminal residue" evidence="1">
    <location>
        <position position="235"/>
    </location>
</feature>
<sequence>MRELEKLLKDLNLAIAKIKDIDCKVKDKIDKVSGKALMAKMPETPKTTIERLLNVQKTVIEGQQFKYFALSARPPNQARTKDTELPAQLLVPRMANPVEVTGKEETCKENIDDEICRVLVPFIPPTFYANYANHELEDRIHRSFPMTRDTLAGLTHAKGASEWTVTAYKDAQLVRLDLVSLSGVYCVNSIELVWDVPTMLLFKNIPEMGQAHAAACFCFPVEHTLSYLLESFGHA</sequence>
<reference evidence="1" key="1">
    <citation type="submission" date="2022-04" db="EMBL/GenBank/DDBJ databases">
        <title>Genome of the entomopathogenic fungus Entomophthora muscae.</title>
        <authorList>
            <person name="Elya C."/>
            <person name="Lovett B.R."/>
            <person name="Lee E."/>
            <person name="Macias A.M."/>
            <person name="Hajek A.E."/>
            <person name="De Bivort B.L."/>
            <person name="Kasson M.T."/>
            <person name="De Fine Licht H.H."/>
            <person name="Stajich J.E."/>
        </authorList>
    </citation>
    <scope>NUCLEOTIDE SEQUENCE</scope>
    <source>
        <strain evidence="1">Berkeley</strain>
    </source>
</reference>